<keyword evidence="3" id="KW-1185">Reference proteome</keyword>
<feature type="coiled-coil region" evidence="1">
    <location>
        <begin position="10"/>
        <end position="37"/>
    </location>
</feature>
<organism evidence="2 3">
    <name type="scientific">Gracilibacillus marinus</name>
    <dbReference type="NCBI Taxonomy" id="630535"/>
    <lineage>
        <taxon>Bacteria</taxon>
        <taxon>Bacillati</taxon>
        <taxon>Bacillota</taxon>
        <taxon>Bacilli</taxon>
        <taxon>Bacillales</taxon>
        <taxon>Bacillaceae</taxon>
        <taxon>Gracilibacillus</taxon>
    </lineage>
</organism>
<dbReference type="InterPro" id="IPR019673">
    <property type="entry name" value="Spore_germination_GerPC"/>
</dbReference>
<dbReference type="Proteomes" id="UP001595880">
    <property type="component" value="Unassembled WGS sequence"/>
</dbReference>
<comment type="caution">
    <text evidence="2">The sequence shown here is derived from an EMBL/GenBank/DDBJ whole genome shotgun (WGS) entry which is preliminary data.</text>
</comment>
<sequence length="174" mass="20785">MDYSQVIFYIQQLQQQVQQLNLKINSLETRIQQCELMDHSPKTNIEKLEYHFDQLKIERLDGTLHIGVTPEDLTKTDDFSLPLPQHPSASLYQGLQQAFEYNLPPYIQTLESDYDFQLTDAYRQTLLQDMRKQLPNRLTHYMQKDKEPTDEIIPKILHDCKEGLIRWFEQQKKE</sequence>
<dbReference type="Pfam" id="PF10737">
    <property type="entry name" value="GerPC"/>
    <property type="match status" value="1"/>
</dbReference>
<evidence type="ECO:0000313" key="3">
    <source>
        <dbReference type="Proteomes" id="UP001595880"/>
    </source>
</evidence>
<dbReference type="EMBL" id="JBHSDV010000001">
    <property type="protein sequence ID" value="MFC4386821.1"/>
    <property type="molecule type" value="Genomic_DNA"/>
</dbReference>
<proteinExistence type="predicted"/>
<gene>
    <name evidence="2" type="primary">gerPC</name>
    <name evidence="2" type="ORF">ACFOZ1_03260</name>
</gene>
<accession>A0ABV8VSU6</accession>
<keyword evidence="1" id="KW-0175">Coiled coil</keyword>
<evidence type="ECO:0000256" key="1">
    <source>
        <dbReference type="SAM" id="Coils"/>
    </source>
</evidence>
<reference evidence="3" key="1">
    <citation type="journal article" date="2019" name="Int. J. Syst. Evol. Microbiol.">
        <title>The Global Catalogue of Microorganisms (GCM) 10K type strain sequencing project: providing services to taxonomists for standard genome sequencing and annotation.</title>
        <authorList>
            <consortium name="The Broad Institute Genomics Platform"/>
            <consortium name="The Broad Institute Genome Sequencing Center for Infectious Disease"/>
            <person name="Wu L."/>
            <person name="Ma J."/>
        </authorList>
    </citation>
    <scope>NUCLEOTIDE SEQUENCE [LARGE SCALE GENOMIC DNA]</scope>
    <source>
        <strain evidence="3">KACC 14058</strain>
    </source>
</reference>
<dbReference type="RefSeq" id="WP_390195796.1">
    <property type="nucleotide sequence ID" value="NZ_JBHSDV010000001.1"/>
</dbReference>
<name>A0ABV8VSU6_9BACI</name>
<evidence type="ECO:0000313" key="2">
    <source>
        <dbReference type="EMBL" id="MFC4386821.1"/>
    </source>
</evidence>
<protein>
    <submittedName>
        <fullName evidence="2">Spore germination protein GerPC</fullName>
    </submittedName>
</protein>